<dbReference type="STRING" id="1797516.A3D26_02730"/>
<name>A0A1G1V5P4_9BACT</name>
<dbReference type="AlphaFoldDB" id="A0A1G1V5P4"/>
<dbReference type="EMBL" id="MHBZ01000030">
    <property type="protein sequence ID" value="OGY10734.1"/>
    <property type="molecule type" value="Genomic_DNA"/>
</dbReference>
<gene>
    <name evidence="1" type="ORF">A3D26_02730</name>
</gene>
<protein>
    <submittedName>
        <fullName evidence="1">Uncharacterized protein</fullName>
    </submittedName>
</protein>
<organism evidence="1 2">
    <name type="scientific">Candidatus Blackburnbacteria bacterium RIFCSPHIGHO2_02_FULL_44_20</name>
    <dbReference type="NCBI Taxonomy" id="1797516"/>
    <lineage>
        <taxon>Bacteria</taxon>
        <taxon>Candidatus Blackburniibacteriota</taxon>
    </lineage>
</organism>
<comment type="caution">
    <text evidence="1">The sequence shown here is derived from an EMBL/GenBank/DDBJ whole genome shotgun (WGS) entry which is preliminary data.</text>
</comment>
<evidence type="ECO:0000313" key="1">
    <source>
        <dbReference type="EMBL" id="OGY10734.1"/>
    </source>
</evidence>
<accession>A0A1G1V5P4</accession>
<reference evidence="1 2" key="1">
    <citation type="journal article" date="2016" name="Nat. Commun.">
        <title>Thousands of microbial genomes shed light on interconnected biogeochemical processes in an aquifer system.</title>
        <authorList>
            <person name="Anantharaman K."/>
            <person name="Brown C.T."/>
            <person name="Hug L.A."/>
            <person name="Sharon I."/>
            <person name="Castelle C.J."/>
            <person name="Probst A.J."/>
            <person name="Thomas B.C."/>
            <person name="Singh A."/>
            <person name="Wilkins M.J."/>
            <person name="Karaoz U."/>
            <person name="Brodie E.L."/>
            <person name="Williams K.H."/>
            <person name="Hubbard S.S."/>
            <person name="Banfield J.F."/>
        </authorList>
    </citation>
    <scope>NUCLEOTIDE SEQUENCE [LARGE SCALE GENOMIC DNA]</scope>
</reference>
<sequence length="165" mass="19109">MLNYKSTEKLFSGTLAAKEKDMAKLVVHGESGRNSGNFGRVMFEEALRAGATHFQLSGSRLLIKVEDERVRIAYHQYWKNPVAGNPFPIDAWVENRVGLAYFRQALHQHKFVRRAWELSRFGQETNQYGWQGRMFPPPGAITVYSWERGLIPREILAWWDPPNTE</sequence>
<proteinExistence type="predicted"/>
<dbReference type="Proteomes" id="UP000178319">
    <property type="component" value="Unassembled WGS sequence"/>
</dbReference>
<evidence type="ECO:0000313" key="2">
    <source>
        <dbReference type="Proteomes" id="UP000178319"/>
    </source>
</evidence>